<accession>A0A1D2MBV7</accession>
<comment type="similarity">
    <text evidence="2 8">Belongs to the cytochrome P450 family.</text>
</comment>
<comment type="caution">
    <text evidence="10">The sequence shown here is derived from an EMBL/GenBank/DDBJ whole genome shotgun (WGS) entry which is preliminary data.</text>
</comment>
<feature type="binding site" description="axial binding residue" evidence="7">
    <location>
        <position position="156"/>
    </location>
    <ligand>
        <name>heme</name>
        <dbReference type="ChEBI" id="CHEBI:30413"/>
    </ligand>
    <ligandPart>
        <name>Fe</name>
        <dbReference type="ChEBI" id="CHEBI:18248"/>
    </ligandPart>
</feature>
<dbReference type="PANTHER" id="PTHR24303:SF31">
    <property type="entry name" value="CYTOCHROME P450 307A1-RELATED"/>
    <property type="match status" value="1"/>
</dbReference>
<keyword evidence="3 7" id="KW-0479">Metal-binding</keyword>
<evidence type="ECO:0000256" key="8">
    <source>
        <dbReference type="RuleBase" id="RU000461"/>
    </source>
</evidence>
<dbReference type="GO" id="GO:0005506">
    <property type="term" value="F:iron ion binding"/>
    <property type="evidence" value="ECO:0007669"/>
    <property type="project" value="InterPro"/>
</dbReference>
<dbReference type="OMA" id="WASNSIM"/>
<dbReference type="PANTHER" id="PTHR24303">
    <property type="entry name" value="HEME-BINDING MONOOXYGENASE FAMILY"/>
    <property type="match status" value="1"/>
</dbReference>
<protein>
    <submittedName>
        <fullName evidence="10">Methyl farnesoate epoxidase</fullName>
    </submittedName>
</protein>
<dbReference type="SUPFAM" id="SSF48264">
    <property type="entry name" value="Cytochrome P450"/>
    <property type="match status" value="1"/>
</dbReference>
<evidence type="ECO:0000313" key="11">
    <source>
        <dbReference type="Proteomes" id="UP000094527"/>
    </source>
</evidence>
<gene>
    <name evidence="10" type="ORF">Ocin01_16260</name>
</gene>
<keyword evidence="7 8" id="KW-0349">Heme</keyword>
<organism evidence="10 11">
    <name type="scientific">Orchesella cincta</name>
    <name type="common">Springtail</name>
    <name type="synonym">Podura cincta</name>
    <dbReference type="NCBI Taxonomy" id="48709"/>
    <lineage>
        <taxon>Eukaryota</taxon>
        <taxon>Metazoa</taxon>
        <taxon>Ecdysozoa</taxon>
        <taxon>Arthropoda</taxon>
        <taxon>Hexapoda</taxon>
        <taxon>Collembola</taxon>
        <taxon>Entomobryomorpha</taxon>
        <taxon>Entomobryoidea</taxon>
        <taxon>Orchesellidae</taxon>
        <taxon>Orchesellinae</taxon>
        <taxon>Orchesella</taxon>
    </lineage>
</organism>
<feature type="transmembrane region" description="Helical" evidence="9">
    <location>
        <begin position="24"/>
        <end position="44"/>
    </location>
</feature>
<evidence type="ECO:0000256" key="1">
    <source>
        <dbReference type="ARBA" id="ARBA00001971"/>
    </source>
</evidence>
<keyword evidence="9" id="KW-1133">Transmembrane helix</keyword>
<dbReference type="EMBL" id="LJIJ01001979">
    <property type="protein sequence ID" value="ODM90419.1"/>
    <property type="molecule type" value="Genomic_DNA"/>
</dbReference>
<evidence type="ECO:0000256" key="4">
    <source>
        <dbReference type="ARBA" id="ARBA00023002"/>
    </source>
</evidence>
<dbReference type="Proteomes" id="UP000094527">
    <property type="component" value="Unassembled WGS sequence"/>
</dbReference>
<dbReference type="OrthoDB" id="3934656at2759"/>
<name>A0A1D2MBV7_ORCCI</name>
<keyword evidence="9" id="KW-0812">Transmembrane</keyword>
<evidence type="ECO:0000256" key="9">
    <source>
        <dbReference type="SAM" id="Phobius"/>
    </source>
</evidence>
<dbReference type="AlphaFoldDB" id="A0A1D2MBV7"/>
<dbReference type="Gene3D" id="1.10.630.10">
    <property type="entry name" value="Cytochrome P450"/>
    <property type="match status" value="1"/>
</dbReference>
<evidence type="ECO:0000313" key="10">
    <source>
        <dbReference type="EMBL" id="ODM90419.1"/>
    </source>
</evidence>
<evidence type="ECO:0000256" key="3">
    <source>
        <dbReference type="ARBA" id="ARBA00022723"/>
    </source>
</evidence>
<evidence type="ECO:0000256" key="2">
    <source>
        <dbReference type="ARBA" id="ARBA00010617"/>
    </source>
</evidence>
<evidence type="ECO:0000256" key="7">
    <source>
        <dbReference type="PIRSR" id="PIRSR602401-1"/>
    </source>
</evidence>
<dbReference type="GO" id="GO:0020037">
    <property type="term" value="F:heme binding"/>
    <property type="evidence" value="ECO:0007669"/>
    <property type="project" value="InterPro"/>
</dbReference>
<dbReference type="GO" id="GO:0016705">
    <property type="term" value="F:oxidoreductase activity, acting on paired donors, with incorporation or reduction of molecular oxygen"/>
    <property type="evidence" value="ECO:0007669"/>
    <property type="project" value="InterPro"/>
</dbReference>
<dbReference type="PROSITE" id="PS00086">
    <property type="entry name" value="CYTOCHROME_P450"/>
    <property type="match status" value="1"/>
</dbReference>
<evidence type="ECO:0000256" key="6">
    <source>
        <dbReference type="ARBA" id="ARBA00023033"/>
    </source>
</evidence>
<proteinExistence type="inferred from homology"/>
<dbReference type="InterPro" id="IPR001128">
    <property type="entry name" value="Cyt_P450"/>
</dbReference>
<keyword evidence="5 7" id="KW-0408">Iron</keyword>
<keyword evidence="9" id="KW-0472">Membrane</keyword>
<feature type="transmembrane region" description="Helical" evidence="9">
    <location>
        <begin position="56"/>
        <end position="74"/>
    </location>
</feature>
<dbReference type="GO" id="GO:0004497">
    <property type="term" value="F:monooxygenase activity"/>
    <property type="evidence" value="ECO:0007669"/>
    <property type="project" value="UniProtKB-KW"/>
</dbReference>
<dbReference type="Pfam" id="PF00067">
    <property type="entry name" value="p450"/>
    <property type="match status" value="1"/>
</dbReference>
<dbReference type="InterPro" id="IPR036396">
    <property type="entry name" value="Cyt_P450_sf"/>
</dbReference>
<dbReference type="InterPro" id="IPR017972">
    <property type="entry name" value="Cyt_P450_CS"/>
</dbReference>
<sequence>MLQRDEFVIRLLTKKSYRNHKVKMLIVILAVVFTTVFAYYVYSIQFSSRGLPPGPFMWPFGLGVLPSALIRRPVFNISKLRPWEYFDLCSIYTDWNYRGYKIPKGTFIISNHFSVHMSKQYWGDPEVFRPERFINAKGDFVHDKRVVHFGYGKRICIGITLVNSIVPCFFASLLQKFNFSVVPGTKPPSTEPEIGVSLSPSEFSVLVEKR</sequence>
<dbReference type="InterPro" id="IPR002401">
    <property type="entry name" value="Cyt_P450_E_grp-I"/>
</dbReference>
<keyword evidence="11" id="KW-1185">Reference proteome</keyword>
<feature type="transmembrane region" description="Helical" evidence="9">
    <location>
        <begin position="155"/>
        <end position="174"/>
    </location>
</feature>
<reference evidence="10 11" key="1">
    <citation type="journal article" date="2016" name="Genome Biol. Evol.">
        <title>Gene Family Evolution Reflects Adaptation to Soil Environmental Stressors in the Genome of the Collembolan Orchesella cincta.</title>
        <authorList>
            <person name="Faddeeva-Vakhrusheva A."/>
            <person name="Derks M.F."/>
            <person name="Anvar S.Y."/>
            <person name="Agamennone V."/>
            <person name="Suring W."/>
            <person name="Smit S."/>
            <person name="van Straalen N.M."/>
            <person name="Roelofs D."/>
        </authorList>
    </citation>
    <scope>NUCLEOTIDE SEQUENCE [LARGE SCALE GENOMIC DNA]</scope>
    <source>
        <tissue evidence="10">Mixed pool</tissue>
    </source>
</reference>
<evidence type="ECO:0000256" key="5">
    <source>
        <dbReference type="ARBA" id="ARBA00023004"/>
    </source>
</evidence>
<dbReference type="STRING" id="48709.A0A1D2MBV7"/>
<dbReference type="PRINTS" id="PR00463">
    <property type="entry name" value="EP450I"/>
</dbReference>
<keyword evidence="4 8" id="KW-0560">Oxidoreductase</keyword>
<comment type="cofactor">
    <cofactor evidence="1 7">
        <name>heme</name>
        <dbReference type="ChEBI" id="CHEBI:30413"/>
    </cofactor>
</comment>
<keyword evidence="6 8" id="KW-0503">Monooxygenase</keyword>